<keyword evidence="3" id="KW-0804">Transcription</keyword>
<dbReference type="RefSeq" id="WP_130345931.1">
    <property type="nucleotide sequence ID" value="NZ_SGWQ01000007.1"/>
</dbReference>
<dbReference type="OrthoDB" id="2559672at2"/>
<keyword evidence="6" id="KW-1185">Reference proteome</keyword>
<comment type="caution">
    <text evidence="5">The sequence shown here is derived from an EMBL/GenBank/DDBJ whole genome shotgun (WGS) entry which is preliminary data.</text>
</comment>
<evidence type="ECO:0000313" key="5">
    <source>
        <dbReference type="EMBL" id="RZS36431.1"/>
    </source>
</evidence>
<dbReference type="Gene3D" id="1.10.10.60">
    <property type="entry name" value="Homeodomain-like"/>
    <property type="match status" value="1"/>
</dbReference>
<dbReference type="InterPro" id="IPR018060">
    <property type="entry name" value="HTH_AraC"/>
</dbReference>
<dbReference type="GO" id="GO:0043565">
    <property type="term" value="F:sequence-specific DNA binding"/>
    <property type="evidence" value="ECO:0007669"/>
    <property type="project" value="InterPro"/>
</dbReference>
<dbReference type="InterPro" id="IPR050204">
    <property type="entry name" value="AraC_XylS_family_regulators"/>
</dbReference>
<dbReference type="SUPFAM" id="SSF46689">
    <property type="entry name" value="Homeodomain-like"/>
    <property type="match status" value="2"/>
</dbReference>
<dbReference type="SMART" id="SM00342">
    <property type="entry name" value="HTH_ARAC"/>
    <property type="match status" value="1"/>
</dbReference>
<dbReference type="Proteomes" id="UP000294257">
    <property type="component" value="Unassembled WGS sequence"/>
</dbReference>
<dbReference type="Pfam" id="PF12833">
    <property type="entry name" value="HTH_18"/>
    <property type="match status" value="1"/>
</dbReference>
<evidence type="ECO:0000256" key="3">
    <source>
        <dbReference type="ARBA" id="ARBA00023163"/>
    </source>
</evidence>
<dbReference type="GO" id="GO:0003700">
    <property type="term" value="F:DNA-binding transcription factor activity"/>
    <property type="evidence" value="ECO:0007669"/>
    <property type="project" value="InterPro"/>
</dbReference>
<dbReference type="PROSITE" id="PS01124">
    <property type="entry name" value="HTH_ARAC_FAMILY_2"/>
    <property type="match status" value="1"/>
</dbReference>
<evidence type="ECO:0000259" key="4">
    <source>
        <dbReference type="PROSITE" id="PS01124"/>
    </source>
</evidence>
<reference evidence="5 6" key="1">
    <citation type="submission" date="2019-02" db="EMBL/GenBank/DDBJ databases">
        <title>Genomic Encyclopedia of Type Strains, Phase IV (KMG-IV): sequencing the most valuable type-strain genomes for metagenomic binning, comparative biology and taxonomic classification.</title>
        <authorList>
            <person name="Goeker M."/>
        </authorList>
    </citation>
    <scope>NUCLEOTIDE SEQUENCE [LARGE SCALE GENOMIC DNA]</scope>
    <source>
        <strain evidence="5 6">DSM 101727</strain>
    </source>
</reference>
<gene>
    <name evidence="5" type="ORF">EV193_107112</name>
</gene>
<evidence type="ECO:0000256" key="2">
    <source>
        <dbReference type="ARBA" id="ARBA00023125"/>
    </source>
</evidence>
<keyword evidence="1" id="KW-0805">Transcription regulation</keyword>
<evidence type="ECO:0000313" key="6">
    <source>
        <dbReference type="Proteomes" id="UP000294257"/>
    </source>
</evidence>
<sequence>MDESRSQPVKRLWRPHELSGIEVLHAANVRYSRDDQVVYRGYVVKIAVAGAPAAMRYRGQVVEPAAVGTVTVIEPDELLQSWGTQTTASYQVLFVDADTMSTENGSRPRFPLAHRDDRALWQRLRTFHGGLAAGEDALTAQCSLTGILADMVHRHATGPATGQEPPPPGLRAARDLLHDRLDANLTLDELSDAAGCGKRHLLRAFTDTYGAPPHAYRNMVRLAAAKRMLAGGRTAADAAAEVGFYDQSQLNRHFRRVWGISAGTYARSLR</sequence>
<dbReference type="PANTHER" id="PTHR46796">
    <property type="entry name" value="HTH-TYPE TRANSCRIPTIONAL ACTIVATOR RHAS-RELATED"/>
    <property type="match status" value="1"/>
</dbReference>
<dbReference type="InterPro" id="IPR009057">
    <property type="entry name" value="Homeodomain-like_sf"/>
</dbReference>
<keyword evidence="2 5" id="KW-0238">DNA-binding</keyword>
<organism evidence="5 6">
    <name type="scientific">Herbihabitans rhizosphaerae</name>
    <dbReference type="NCBI Taxonomy" id="1872711"/>
    <lineage>
        <taxon>Bacteria</taxon>
        <taxon>Bacillati</taxon>
        <taxon>Actinomycetota</taxon>
        <taxon>Actinomycetes</taxon>
        <taxon>Pseudonocardiales</taxon>
        <taxon>Pseudonocardiaceae</taxon>
        <taxon>Herbihabitans</taxon>
    </lineage>
</organism>
<dbReference type="PANTHER" id="PTHR46796:SF2">
    <property type="entry name" value="TRANSCRIPTIONAL REGULATORY PROTEIN"/>
    <property type="match status" value="1"/>
</dbReference>
<name>A0A4Q7KLK3_9PSEU</name>
<evidence type="ECO:0000256" key="1">
    <source>
        <dbReference type="ARBA" id="ARBA00023015"/>
    </source>
</evidence>
<proteinExistence type="predicted"/>
<protein>
    <submittedName>
        <fullName evidence="5">AraC-like DNA-binding protein</fullName>
    </submittedName>
</protein>
<feature type="domain" description="HTH araC/xylS-type" evidence="4">
    <location>
        <begin position="171"/>
        <end position="268"/>
    </location>
</feature>
<dbReference type="AlphaFoldDB" id="A0A4Q7KLK3"/>
<dbReference type="EMBL" id="SGWQ01000007">
    <property type="protein sequence ID" value="RZS36431.1"/>
    <property type="molecule type" value="Genomic_DNA"/>
</dbReference>
<accession>A0A4Q7KLK3</accession>